<feature type="transmembrane region" description="Helical" evidence="17">
    <location>
        <begin position="168"/>
        <end position="187"/>
    </location>
</feature>
<evidence type="ECO:0000256" key="5">
    <source>
        <dbReference type="ARBA" id="ARBA00022538"/>
    </source>
</evidence>
<dbReference type="STRING" id="136037.A0A067R056"/>
<keyword evidence="12 17" id="KW-1133">Transmembrane helix</keyword>
<evidence type="ECO:0000256" key="4">
    <source>
        <dbReference type="ARBA" id="ARBA00022449"/>
    </source>
</evidence>
<keyword evidence="10" id="KW-0769">Symport</keyword>
<dbReference type="InterPro" id="IPR004837">
    <property type="entry name" value="NaCa_Exmemb"/>
</dbReference>
<keyword evidence="20" id="KW-1185">Reference proteome</keyword>
<dbReference type="PANTHER" id="PTHR10846:SF2">
    <property type="entry name" value="RE48874P"/>
    <property type="match status" value="1"/>
</dbReference>
<comment type="subcellular location">
    <subcellularLocation>
        <location evidence="1">Membrane</location>
        <topology evidence="1">Multi-pass membrane protein</topology>
    </subcellularLocation>
</comment>
<dbReference type="InParanoid" id="A0A067R056"/>
<dbReference type="PANTHER" id="PTHR10846">
    <property type="entry name" value="SODIUM/POTASSIUM/CALCIUM EXCHANGER"/>
    <property type="match status" value="1"/>
</dbReference>
<proteinExistence type="inferred from homology"/>
<dbReference type="eggNOG" id="KOG1307">
    <property type="taxonomic scope" value="Eukaryota"/>
</dbReference>
<evidence type="ECO:0000256" key="13">
    <source>
        <dbReference type="ARBA" id="ARBA00023053"/>
    </source>
</evidence>
<accession>A0A067R056</accession>
<evidence type="ECO:0000256" key="10">
    <source>
        <dbReference type="ARBA" id="ARBA00022847"/>
    </source>
</evidence>
<dbReference type="InterPro" id="IPR044880">
    <property type="entry name" value="NCX_ion-bd_dom_sf"/>
</dbReference>
<evidence type="ECO:0000256" key="16">
    <source>
        <dbReference type="ARBA" id="ARBA00023201"/>
    </source>
</evidence>
<dbReference type="Pfam" id="PF01699">
    <property type="entry name" value="Na_Ca_ex"/>
    <property type="match status" value="2"/>
</dbReference>
<dbReference type="Gene3D" id="1.20.1420.30">
    <property type="entry name" value="NCX, central ion-binding region"/>
    <property type="match status" value="2"/>
</dbReference>
<feature type="domain" description="Sodium/calcium exchanger membrane region" evidence="18">
    <location>
        <begin position="44"/>
        <end position="186"/>
    </location>
</feature>
<dbReference type="FunFam" id="1.20.1420.30:FF:000009">
    <property type="entry name" value="sodium/potassium/calcium exchanger 5 isoform X2"/>
    <property type="match status" value="1"/>
</dbReference>
<keyword evidence="3" id="KW-0813">Transport</keyword>
<evidence type="ECO:0000256" key="14">
    <source>
        <dbReference type="ARBA" id="ARBA00023065"/>
    </source>
</evidence>
<dbReference type="EMBL" id="KK852804">
    <property type="protein sequence ID" value="KDR16220.1"/>
    <property type="molecule type" value="Genomic_DNA"/>
</dbReference>
<protein>
    <recommendedName>
        <fullName evidence="18">Sodium/calcium exchanger membrane region domain-containing protein</fullName>
    </recommendedName>
</protein>
<evidence type="ECO:0000256" key="2">
    <source>
        <dbReference type="ARBA" id="ARBA00005364"/>
    </source>
</evidence>
<keyword evidence="13" id="KW-0915">Sodium</keyword>
<organism evidence="19 20">
    <name type="scientific">Zootermopsis nevadensis</name>
    <name type="common">Dampwood termite</name>
    <dbReference type="NCBI Taxonomy" id="136037"/>
    <lineage>
        <taxon>Eukaryota</taxon>
        <taxon>Metazoa</taxon>
        <taxon>Ecdysozoa</taxon>
        <taxon>Arthropoda</taxon>
        <taxon>Hexapoda</taxon>
        <taxon>Insecta</taxon>
        <taxon>Pterygota</taxon>
        <taxon>Neoptera</taxon>
        <taxon>Polyneoptera</taxon>
        <taxon>Dictyoptera</taxon>
        <taxon>Blattodea</taxon>
        <taxon>Blattoidea</taxon>
        <taxon>Termitoidae</taxon>
        <taxon>Termopsidae</taxon>
        <taxon>Zootermopsis</taxon>
    </lineage>
</organism>
<feature type="transmembrane region" description="Helical" evidence="17">
    <location>
        <begin position="117"/>
        <end position="136"/>
    </location>
</feature>
<dbReference type="GO" id="GO:0005886">
    <property type="term" value="C:plasma membrane"/>
    <property type="evidence" value="ECO:0007669"/>
    <property type="project" value="TreeGrafter"/>
</dbReference>
<feature type="transmembrane region" description="Helical" evidence="17">
    <location>
        <begin position="335"/>
        <end position="355"/>
    </location>
</feature>
<evidence type="ECO:0000256" key="7">
    <source>
        <dbReference type="ARBA" id="ARBA00022692"/>
    </source>
</evidence>
<evidence type="ECO:0000256" key="12">
    <source>
        <dbReference type="ARBA" id="ARBA00022989"/>
    </source>
</evidence>
<keyword evidence="7 17" id="KW-0812">Transmembrane</keyword>
<dbReference type="InterPro" id="IPR004481">
    <property type="entry name" value="K/Na/Ca-exchanger"/>
</dbReference>
<gene>
    <name evidence="19" type="ORF">L798_09637</name>
</gene>
<evidence type="ECO:0000256" key="3">
    <source>
        <dbReference type="ARBA" id="ARBA00022448"/>
    </source>
</evidence>
<dbReference type="GO" id="GO:0006874">
    <property type="term" value="P:intracellular calcium ion homeostasis"/>
    <property type="evidence" value="ECO:0007669"/>
    <property type="project" value="TreeGrafter"/>
</dbReference>
<reference evidence="19 20" key="1">
    <citation type="journal article" date="2014" name="Nat. Commun.">
        <title>Molecular traces of alternative social organization in a termite genome.</title>
        <authorList>
            <person name="Terrapon N."/>
            <person name="Li C."/>
            <person name="Robertson H.M."/>
            <person name="Ji L."/>
            <person name="Meng X."/>
            <person name="Booth W."/>
            <person name="Chen Z."/>
            <person name="Childers C.P."/>
            <person name="Glastad K.M."/>
            <person name="Gokhale K."/>
            <person name="Gowin J."/>
            <person name="Gronenberg W."/>
            <person name="Hermansen R.A."/>
            <person name="Hu H."/>
            <person name="Hunt B.G."/>
            <person name="Huylmans A.K."/>
            <person name="Khalil S.M."/>
            <person name="Mitchell R.D."/>
            <person name="Munoz-Torres M.C."/>
            <person name="Mustard J.A."/>
            <person name="Pan H."/>
            <person name="Reese J.T."/>
            <person name="Scharf M.E."/>
            <person name="Sun F."/>
            <person name="Vogel H."/>
            <person name="Xiao J."/>
            <person name="Yang W."/>
            <person name="Yang Z."/>
            <person name="Yang Z."/>
            <person name="Zhou J."/>
            <person name="Zhu J."/>
            <person name="Brent C.S."/>
            <person name="Elsik C.G."/>
            <person name="Goodisman M.A."/>
            <person name="Liberles D.A."/>
            <person name="Roe R.M."/>
            <person name="Vargo E.L."/>
            <person name="Vilcinskas A."/>
            <person name="Wang J."/>
            <person name="Bornberg-Bauer E."/>
            <person name="Korb J."/>
            <person name="Zhang G."/>
            <person name="Liebig J."/>
        </authorList>
    </citation>
    <scope>NUCLEOTIDE SEQUENCE [LARGE SCALE GENOMIC DNA]</scope>
    <source>
        <tissue evidence="19">Whole organism</tissue>
    </source>
</reference>
<name>A0A067R056_ZOONE</name>
<evidence type="ECO:0000256" key="15">
    <source>
        <dbReference type="ARBA" id="ARBA00023136"/>
    </source>
</evidence>
<evidence type="ECO:0000256" key="6">
    <source>
        <dbReference type="ARBA" id="ARBA00022568"/>
    </source>
</evidence>
<keyword evidence="15 17" id="KW-0472">Membrane</keyword>
<evidence type="ECO:0000256" key="1">
    <source>
        <dbReference type="ARBA" id="ARBA00004141"/>
    </source>
</evidence>
<evidence type="ECO:0000259" key="18">
    <source>
        <dbReference type="Pfam" id="PF01699"/>
    </source>
</evidence>
<evidence type="ECO:0000256" key="8">
    <source>
        <dbReference type="ARBA" id="ARBA00022729"/>
    </source>
</evidence>
<keyword evidence="16" id="KW-0739">Sodium transport</keyword>
<evidence type="ECO:0000313" key="19">
    <source>
        <dbReference type="EMBL" id="KDR16220.1"/>
    </source>
</evidence>
<feature type="transmembrane region" description="Helical" evidence="17">
    <location>
        <begin position="297"/>
        <end position="315"/>
    </location>
</feature>
<dbReference type="NCBIfam" id="TIGR00367">
    <property type="entry name" value="calcium/sodium antiporter"/>
    <property type="match status" value="1"/>
</dbReference>
<dbReference type="GO" id="GO:0005262">
    <property type="term" value="F:calcium channel activity"/>
    <property type="evidence" value="ECO:0007669"/>
    <property type="project" value="TreeGrafter"/>
</dbReference>
<comment type="similarity">
    <text evidence="2">Belongs to the Ca(2+):cation antiporter (CaCA) (TC 2.A.19) family. SLC24A subfamily.</text>
</comment>
<feature type="transmembrane region" description="Helical" evidence="17">
    <location>
        <begin position="409"/>
        <end position="430"/>
    </location>
</feature>
<keyword evidence="9" id="KW-0106">Calcium</keyword>
<sequence>EVINISVVDDQYPLQDCMDSSIADFPEDLFDAKERRNGAIIFHFLLALYCFTMLAIVCNDYFLPSVDCICTDLNLTQDVAGATFMAIATSSPELFVNIIGTFITESDLGVGTVVGSAVFNTLGVAACIGLAACKVINLEWWPLTRDCSIYIVTIGVLTAVTLDEKVDWYEALILVLMYITYFFIMWSNGHLMKLAKKLEVKIIGSKTVLNDPESSVSEVYSSVGPGIYRWYLHGDFTVSNNITSDDTEKSPKRKGRLMCPPAGSGLIEKVWNIFSWPVSLLVFISIPDCRKNHFRHLYPLTFIMCIVWIGTASYLNAWMMTTIGNTFGVPDSVMGLTMLAAGGSLPEAFSSIIMARKGMGAMGISSSVGANTLNILLCLAMPWFIKCIVQIAQTGDASTGYVEIMSEGVTYNCFSLLGCVLLLYAVIAMFKFQLGKWLGFTCVIMYFIFISFSVLIEMNVFFFVNKPLCVEI</sequence>
<evidence type="ECO:0000256" key="17">
    <source>
        <dbReference type="SAM" id="Phobius"/>
    </source>
</evidence>
<feature type="transmembrane region" description="Helical" evidence="17">
    <location>
        <begin position="367"/>
        <end position="385"/>
    </location>
</feature>
<evidence type="ECO:0000313" key="20">
    <source>
        <dbReference type="Proteomes" id="UP000027135"/>
    </source>
</evidence>
<feature type="transmembrane region" description="Helical" evidence="17">
    <location>
        <begin position="39"/>
        <end position="57"/>
    </location>
</feature>
<dbReference type="GO" id="GO:0008273">
    <property type="term" value="F:calcium, potassium:sodium antiporter activity"/>
    <property type="evidence" value="ECO:0007669"/>
    <property type="project" value="TreeGrafter"/>
</dbReference>
<keyword evidence="14" id="KW-0406">Ion transport</keyword>
<keyword evidence="11" id="KW-0630">Potassium</keyword>
<dbReference type="AlphaFoldDB" id="A0A067R056"/>
<keyword evidence="5" id="KW-0633">Potassium transport</keyword>
<dbReference type="Proteomes" id="UP000027135">
    <property type="component" value="Unassembled WGS sequence"/>
</dbReference>
<evidence type="ECO:0000256" key="9">
    <source>
        <dbReference type="ARBA" id="ARBA00022837"/>
    </source>
</evidence>
<feature type="non-terminal residue" evidence="19">
    <location>
        <position position="1"/>
    </location>
</feature>
<keyword evidence="8" id="KW-0732">Signal</keyword>
<dbReference type="GO" id="GO:0015293">
    <property type="term" value="F:symporter activity"/>
    <property type="evidence" value="ECO:0007669"/>
    <property type="project" value="UniProtKB-KW"/>
</dbReference>
<dbReference type="OMA" id="HINRTME"/>
<keyword evidence="4" id="KW-0050">Antiport</keyword>
<evidence type="ECO:0000256" key="11">
    <source>
        <dbReference type="ARBA" id="ARBA00022958"/>
    </source>
</evidence>
<feature type="transmembrane region" description="Helical" evidence="17">
    <location>
        <begin position="437"/>
        <end position="456"/>
    </location>
</feature>
<keyword evidence="6" id="KW-0109">Calcium transport</keyword>
<feature type="domain" description="Sodium/calcium exchanger membrane region" evidence="18">
    <location>
        <begin position="299"/>
        <end position="454"/>
    </location>
</feature>